<dbReference type="EMBL" id="BAABJZ010000105">
    <property type="protein sequence ID" value="GAA4902102.1"/>
    <property type="molecule type" value="Genomic_DNA"/>
</dbReference>
<name>A0ABP9FMY3_9GAMM</name>
<reference evidence="3" key="1">
    <citation type="journal article" date="2019" name="Int. J. Syst. Evol. Microbiol.">
        <title>The Global Catalogue of Microorganisms (GCM) 10K type strain sequencing project: providing services to taxonomists for standard genome sequencing and annotation.</title>
        <authorList>
            <consortium name="The Broad Institute Genomics Platform"/>
            <consortium name="The Broad Institute Genome Sequencing Center for Infectious Disease"/>
            <person name="Wu L."/>
            <person name="Ma J."/>
        </authorList>
    </citation>
    <scope>NUCLEOTIDE SEQUENCE [LARGE SCALE GENOMIC DNA]</scope>
    <source>
        <strain evidence="3">JCM 18401</strain>
    </source>
</reference>
<feature type="region of interest" description="Disordered" evidence="1">
    <location>
        <begin position="41"/>
        <end position="106"/>
    </location>
</feature>
<dbReference type="PROSITE" id="PS51257">
    <property type="entry name" value="PROKAR_LIPOPROTEIN"/>
    <property type="match status" value="1"/>
</dbReference>
<evidence type="ECO:0000313" key="3">
    <source>
        <dbReference type="Proteomes" id="UP001499988"/>
    </source>
</evidence>
<dbReference type="Proteomes" id="UP001499988">
    <property type="component" value="Unassembled WGS sequence"/>
</dbReference>
<evidence type="ECO:0000256" key="1">
    <source>
        <dbReference type="SAM" id="MobiDB-lite"/>
    </source>
</evidence>
<dbReference type="RefSeq" id="WP_345337299.1">
    <property type="nucleotide sequence ID" value="NZ_BAABJZ010000105.1"/>
</dbReference>
<comment type="caution">
    <text evidence="2">The sequence shown here is derived from an EMBL/GenBank/DDBJ whole genome shotgun (WGS) entry which is preliminary data.</text>
</comment>
<protein>
    <recommendedName>
        <fullName evidence="4">Lipoprotein</fullName>
    </recommendedName>
</protein>
<evidence type="ECO:0000313" key="2">
    <source>
        <dbReference type="EMBL" id="GAA4902102.1"/>
    </source>
</evidence>
<accession>A0ABP9FMY3</accession>
<feature type="compositionally biased region" description="Basic and acidic residues" evidence="1">
    <location>
        <begin position="77"/>
        <end position="93"/>
    </location>
</feature>
<organism evidence="2 3">
    <name type="scientific">Ferrimonas pelagia</name>
    <dbReference type="NCBI Taxonomy" id="1177826"/>
    <lineage>
        <taxon>Bacteria</taxon>
        <taxon>Pseudomonadati</taxon>
        <taxon>Pseudomonadota</taxon>
        <taxon>Gammaproteobacteria</taxon>
        <taxon>Alteromonadales</taxon>
        <taxon>Ferrimonadaceae</taxon>
        <taxon>Ferrimonas</taxon>
    </lineage>
</organism>
<keyword evidence="3" id="KW-1185">Reference proteome</keyword>
<proteinExistence type="predicted"/>
<sequence length="150" mass="15447">MKVWLFTVPLLLVGCASQPEPVDHAFQHGLNAQGTPTFTFSYFGARNGEGRDGASGGKGAGPQAQEGGRRGQGGRGSGERGGGKRGGGERGTDGKSSGPVPSGEGLTHGQLMLLLEQELDAHQLCSQGYEILEQRPTANGVALRGTCSVK</sequence>
<evidence type="ECO:0008006" key="4">
    <source>
        <dbReference type="Google" id="ProtNLM"/>
    </source>
</evidence>
<gene>
    <name evidence="2" type="ORF">GCM10023333_40210</name>
</gene>